<dbReference type="OrthoDB" id="2512601at2"/>
<gene>
    <name evidence="2" type="ORF">EJC49_24555</name>
</gene>
<evidence type="ECO:0000259" key="1">
    <source>
        <dbReference type="Pfam" id="PF14130"/>
    </source>
</evidence>
<dbReference type="Pfam" id="PF14130">
    <property type="entry name" value="Cap4_nuclease"/>
    <property type="match status" value="1"/>
</dbReference>
<evidence type="ECO:0000313" key="3">
    <source>
        <dbReference type="Proteomes" id="UP000278398"/>
    </source>
</evidence>
<protein>
    <submittedName>
        <fullName evidence="2">DUF4297 domain-containing protein</fullName>
    </submittedName>
</protein>
<proteinExistence type="predicted"/>
<dbReference type="EMBL" id="RWKW01000142">
    <property type="protein sequence ID" value="RST80580.1"/>
    <property type="molecule type" value="Genomic_DNA"/>
</dbReference>
<organism evidence="2 3">
    <name type="scientific">Aquibium carbonis</name>
    <dbReference type="NCBI Taxonomy" id="2495581"/>
    <lineage>
        <taxon>Bacteria</taxon>
        <taxon>Pseudomonadati</taxon>
        <taxon>Pseudomonadota</taxon>
        <taxon>Alphaproteobacteria</taxon>
        <taxon>Hyphomicrobiales</taxon>
        <taxon>Phyllobacteriaceae</taxon>
        <taxon>Aquibium</taxon>
    </lineage>
</organism>
<dbReference type="GO" id="GO:0004518">
    <property type="term" value="F:nuclease activity"/>
    <property type="evidence" value="ECO:0007669"/>
    <property type="project" value="InterPro"/>
</dbReference>
<feature type="domain" description="CD-NTase associated protein 4-like DNA endonuclease" evidence="1">
    <location>
        <begin position="25"/>
        <end position="231"/>
    </location>
</feature>
<sequence length="430" mass="47098">MLTRFKTEICADIVKSPDLVLDKADSGDDVAARFDYQHAYAAINAIRLITGEGDCVEVICENQEDFLLKKISGRFIGTQIKTRKITLPPFKAGDEQITIALGKFCLLDQKFPGCFEGFDFTTNHSFWKNEQSLNNLPWLLDTLRQRGGIKGLRENSAMRQYVEEIAASTGLSPQNVAATLLRTTIRGHEAEITHIGSNVKEALCECPGMEELPYATVATIAKALVQLAREASAKALRGPITELYAPGTDLTQVVDGQLLAGKRICKADVLGVIDRFKGGGKPYEDINVSTLVTPSDAPSDLVIAFRKLAKGGVEAGRVTNIEDRVRSFESLFLEWSRRYGVNEATKRYNNVLAAVQFEAAEAQAAAEKGGGPYGSAMFGLLADRLMARVRDDRDQLHGCRPEHLIGAAGLLTQQCKTWWSPQFNAAENAP</sequence>
<keyword evidence="3" id="KW-1185">Reference proteome</keyword>
<comment type="caution">
    <text evidence="2">The sequence shown here is derived from an EMBL/GenBank/DDBJ whole genome shotgun (WGS) entry which is preliminary data.</text>
</comment>
<name>A0A3R9ZZ47_9HYPH</name>
<dbReference type="AlphaFoldDB" id="A0A3R9ZZ47"/>
<evidence type="ECO:0000313" key="2">
    <source>
        <dbReference type="EMBL" id="RST80580.1"/>
    </source>
</evidence>
<accession>A0A3R9ZZ47</accession>
<dbReference type="Proteomes" id="UP000278398">
    <property type="component" value="Unassembled WGS sequence"/>
</dbReference>
<dbReference type="InterPro" id="IPR025382">
    <property type="entry name" value="Cap4-like_endonuclease_dom"/>
</dbReference>
<reference evidence="2 3" key="1">
    <citation type="submission" date="2018-12" db="EMBL/GenBank/DDBJ databases">
        <title>Mesorhizobium carbonis sp. nov., isolated from coal mine water.</title>
        <authorList>
            <person name="Xin W."/>
            <person name="Xu Z."/>
            <person name="Xiang F."/>
            <person name="Zhang J."/>
            <person name="Xi L."/>
            <person name="Liu J."/>
        </authorList>
    </citation>
    <scope>NUCLEOTIDE SEQUENCE [LARGE SCALE GENOMIC DNA]</scope>
    <source>
        <strain evidence="2 3">B2.3</strain>
    </source>
</reference>
<dbReference type="RefSeq" id="WP_126702559.1">
    <property type="nucleotide sequence ID" value="NZ_RWKW01000142.1"/>
</dbReference>